<keyword evidence="4" id="KW-1185">Reference proteome</keyword>
<dbReference type="OrthoDB" id="738872at2"/>
<dbReference type="Proteomes" id="UP000321436">
    <property type="component" value="Unassembled WGS sequence"/>
</dbReference>
<keyword evidence="1" id="KW-0472">Membrane</keyword>
<protein>
    <submittedName>
        <fullName evidence="3">Anti-sigma factor</fullName>
    </submittedName>
</protein>
<dbReference type="PANTHER" id="PTHR30273">
    <property type="entry name" value="PERIPLASMIC SIGNAL SENSOR AND SIGMA FACTOR ACTIVATOR FECR-RELATED"/>
    <property type="match status" value="1"/>
</dbReference>
<dbReference type="Gene3D" id="3.55.50.30">
    <property type="match status" value="1"/>
</dbReference>
<accession>A0A512RM39</accession>
<sequence>MEPQKYPGAKALLEKFHAGKCTPEELALLDEWYESLGKEHADGLSTGEATAMREAFLNSFRGNLPQSRVFWLFRPAVKRMLAASVVLTAGLAVAWIYARRTPPAPSEKNTLLVQNGSGAIKKVILPDSSEVWLNANASLRWEEDPAKQERHLALTGEGFFDVQNDSRRPFIIHTRDLTIRVLGTTFSVEAYPGEKMSRVSLLSGKVQVHAKADNTVGAILRPGYAAKYTPGDTGLLVAEEDMKLATTWKEGGFTASGLSVHDAMVRLCEKNGYSVRWMNKKDIEKNITVAFPPQSFEKMLGNLCYMNHKRFSISGKQVTIY</sequence>
<feature type="domain" description="FecR protein" evidence="2">
    <location>
        <begin position="116"/>
        <end position="207"/>
    </location>
</feature>
<evidence type="ECO:0000259" key="2">
    <source>
        <dbReference type="Pfam" id="PF04773"/>
    </source>
</evidence>
<reference evidence="3 4" key="1">
    <citation type="submission" date="2019-07" db="EMBL/GenBank/DDBJ databases">
        <title>Whole genome shotgun sequence of Chitinophaga cymbidii NBRC 109752.</title>
        <authorList>
            <person name="Hosoyama A."/>
            <person name="Uohara A."/>
            <person name="Ohji S."/>
            <person name="Ichikawa N."/>
        </authorList>
    </citation>
    <scope>NUCLEOTIDE SEQUENCE [LARGE SCALE GENOMIC DNA]</scope>
    <source>
        <strain evidence="3 4">NBRC 109752</strain>
    </source>
</reference>
<dbReference type="InterPro" id="IPR006860">
    <property type="entry name" value="FecR"/>
</dbReference>
<gene>
    <name evidence="3" type="ORF">CCY01nite_30240</name>
</gene>
<dbReference type="EMBL" id="BKAU01000002">
    <property type="protein sequence ID" value="GEP96764.1"/>
    <property type="molecule type" value="Genomic_DNA"/>
</dbReference>
<feature type="transmembrane region" description="Helical" evidence="1">
    <location>
        <begin position="80"/>
        <end position="98"/>
    </location>
</feature>
<comment type="caution">
    <text evidence="3">The sequence shown here is derived from an EMBL/GenBank/DDBJ whole genome shotgun (WGS) entry which is preliminary data.</text>
</comment>
<organism evidence="3 4">
    <name type="scientific">Chitinophaga cymbidii</name>
    <dbReference type="NCBI Taxonomy" id="1096750"/>
    <lineage>
        <taxon>Bacteria</taxon>
        <taxon>Pseudomonadati</taxon>
        <taxon>Bacteroidota</taxon>
        <taxon>Chitinophagia</taxon>
        <taxon>Chitinophagales</taxon>
        <taxon>Chitinophagaceae</taxon>
        <taxon>Chitinophaga</taxon>
    </lineage>
</organism>
<name>A0A512RM39_9BACT</name>
<keyword evidence="1" id="KW-0812">Transmembrane</keyword>
<evidence type="ECO:0000313" key="3">
    <source>
        <dbReference type="EMBL" id="GEP96764.1"/>
    </source>
</evidence>
<dbReference type="AlphaFoldDB" id="A0A512RM39"/>
<dbReference type="PIRSF" id="PIRSF018266">
    <property type="entry name" value="FecR"/>
    <property type="match status" value="1"/>
</dbReference>
<keyword evidence="1" id="KW-1133">Transmembrane helix</keyword>
<dbReference type="RefSeq" id="WP_146863378.1">
    <property type="nucleotide sequence ID" value="NZ_BKAU01000002.1"/>
</dbReference>
<dbReference type="GO" id="GO:0016989">
    <property type="term" value="F:sigma factor antagonist activity"/>
    <property type="evidence" value="ECO:0007669"/>
    <property type="project" value="TreeGrafter"/>
</dbReference>
<dbReference type="Pfam" id="PF04773">
    <property type="entry name" value="FecR"/>
    <property type="match status" value="1"/>
</dbReference>
<evidence type="ECO:0000313" key="4">
    <source>
        <dbReference type="Proteomes" id="UP000321436"/>
    </source>
</evidence>
<dbReference type="PANTHER" id="PTHR30273:SF2">
    <property type="entry name" value="PROTEIN FECR"/>
    <property type="match status" value="1"/>
</dbReference>
<dbReference type="Gene3D" id="2.60.120.1440">
    <property type="match status" value="1"/>
</dbReference>
<dbReference type="InterPro" id="IPR012373">
    <property type="entry name" value="Ferrdict_sens_TM"/>
</dbReference>
<proteinExistence type="predicted"/>
<evidence type="ECO:0000256" key="1">
    <source>
        <dbReference type="SAM" id="Phobius"/>
    </source>
</evidence>